<evidence type="ECO:0000313" key="2">
    <source>
        <dbReference type="Proteomes" id="UP000228987"/>
    </source>
</evidence>
<accession>A0A2A5CE97</accession>
<protein>
    <submittedName>
        <fullName evidence="1">Uncharacterized protein</fullName>
    </submittedName>
</protein>
<reference evidence="2" key="1">
    <citation type="submission" date="2017-08" db="EMBL/GenBank/DDBJ databases">
        <title>A dynamic microbial community with high functional redundancy inhabits the cold, oxic subseafloor aquifer.</title>
        <authorList>
            <person name="Tully B.J."/>
            <person name="Wheat C.G."/>
            <person name="Glazer B.T."/>
            <person name="Huber J.A."/>
        </authorList>
    </citation>
    <scope>NUCLEOTIDE SEQUENCE [LARGE SCALE GENOMIC DNA]</scope>
</reference>
<dbReference type="EMBL" id="NVWI01000003">
    <property type="protein sequence ID" value="PCJ42092.1"/>
    <property type="molecule type" value="Genomic_DNA"/>
</dbReference>
<sequence>MKRCAGIPKKGARVLVFDPNKDHGGVQFTDRSKYARALAVANRSGRGFRLSFVGSGVDTFEWWCKCVLLVLDGSKTTYILCDEYSAQSPTSGLINPKAFPAHAALWLQSRKYGGVIRAASHRPQNISKDALENAANIYVGGMGSRARKSVNAETDIPVDDIKALVIGEFFHWKRGAKVKKISLFG</sequence>
<gene>
    <name evidence="1" type="ORF">COA71_05735</name>
</gene>
<name>A0A2A5CE97_9GAMM</name>
<comment type="caution">
    <text evidence="1">The sequence shown here is derived from an EMBL/GenBank/DDBJ whole genome shotgun (WGS) entry which is preliminary data.</text>
</comment>
<proteinExistence type="predicted"/>
<organism evidence="1 2">
    <name type="scientific">SAR86 cluster bacterium</name>
    <dbReference type="NCBI Taxonomy" id="2030880"/>
    <lineage>
        <taxon>Bacteria</taxon>
        <taxon>Pseudomonadati</taxon>
        <taxon>Pseudomonadota</taxon>
        <taxon>Gammaproteobacteria</taxon>
        <taxon>SAR86 cluster</taxon>
    </lineage>
</organism>
<evidence type="ECO:0000313" key="1">
    <source>
        <dbReference type="EMBL" id="PCJ42092.1"/>
    </source>
</evidence>
<dbReference type="Proteomes" id="UP000228987">
    <property type="component" value="Unassembled WGS sequence"/>
</dbReference>
<dbReference type="AlphaFoldDB" id="A0A2A5CE97"/>